<keyword evidence="4" id="KW-1185">Reference proteome</keyword>
<evidence type="ECO:0000256" key="1">
    <source>
        <dbReference type="SAM" id="MobiDB-lite"/>
    </source>
</evidence>
<evidence type="ECO:0000313" key="3">
    <source>
        <dbReference type="EMBL" id="MBB3205130.1"/>
    </source>
</evidence>
<dbReference type="AlphaFoldDB" id="A0A7W5DVF7"/>
<organism evidence="3 4">
    <name type="scientific">Aporhodopirellula rubra</name>
    <dbReference type="NCBI Taxonomy" id="980271"/>
    <lineage>
        <taxon>Bacteria</taxon>
        <taxon>Pseudomonadati</taxon>
        <taxon>Planctomycetota</taxon>
        <taxon>Planctomycetia</taxon>
        <taxon>Pirellulales</taxon>
        <taxon>Pirellulaceae</taxon>
        <taxon>Aporhodopirellula</taxon>
    </lineage>
</organism>
<feature type="compositionally biased region" description="Basic and acidic residues" evidence="1">
    <location>
        <begin position="89"/>
        <end position="101"/>
    </location>
</feature>
<dbReference type="EMBL" id="JACHXU010000002">
    <property type="protein sequence ID" value="MBB3205130.1"/>
    <property type="molecule type" value="Genomic_DNA"/>
</dbReference>
<feature type="transmembrane region" description="Helical" evidence="2">
    <location>
        <begin position="12"/>
        <end position="37"/>
    </location>
</feature>
<evidence type="ECO:0000256" key="2">
    <source>
        <dbReference type="SAM" id="Phobius"/>
    </source>
</evidence>
<keyword evidence="2" id="KW-0472">Membrane</keyword>
<proteinExistence type="predicted"/>
<keyword evidence="2" id="KW-0812">Transmembrane</keyword>
<dbReference type="Proteomes" id="UP000536179">
    <property type="component" value="Unassembled WGS sequence"/>
</dbReference>
<feature type="region of interest" description="Disordered" evidence="1">
    <location>
        <begin position="89"/>
        <end position="111"/>
    </location>
</feature>
<protein>
    <submittedName>
        <fullName evidence="3">Uncharacterized protein</fullName>
    </submittedName>
</protein>
<evidence type="ECO:0000313" key="4">
    <source>
        <dbReference type="Proteomes" id="UP000536179"/>
    </source>
</evidence>
<gene>
    <name evidence="3" type="ORF">FHS27_000897</name>
</gene>
<reference evidence="3 4" key="1">
    <citation type="submission" date="2020-08" db="EMBL/GenBank/DDBJ databases">
        <title>Genomic Encyclopedia of Type Strains, Phase III (KMG-III): the genomes of soil and plant-associated and newly described type strains.</title>
        <authorList>
            <person name="Whitman W."/>
        </authorList>
    </citation>
    <scope>NUCLEOTIDE SEQUENCE [LARGE SCALE GENOMIC DNA]</scope>
    <source>
        <strain evidence="3 4">CECT 8075</strain>
    </source>
</reference>
<keyword evidence="2" id="KW-1133">Transmembrane helix</keyword>
<dbReference type="RefSeq" id="WP_184302165.1">
    <property type="nucleotide sequence ID" value="NZ_JACHXU010000002.1"/>
</dbReference>
<comment type="caution">
    <text evidence="3">The sequence shown here is derived from an EMBL/GenBank/DDBJ whole genome shotgun (WGS) entry which is preliminary data.</text>
</comment>
<accession>A0A7W5DVF7</accession>
<sequence length="111" mass="12067">MAAYDDLNGKRIATISVISIVVTAVTVLAVQVVYFALADLVDTQKIQDARYTRSNHVLSQQAEEIATYGVDPDTGNIRIPVGDAMKRMAAEAEEHQNEDHANLTVPSQPIS</sequence>
<name>A0A7W5DVF7_9BACT</name>